<sequence>MMRIQKCTGDEEIELEKDINLWFERMYTEISAKQQETKLRTDKYNVEIKQKIKKHKICFRDEINPEVGLVDVNVVENWKAYNINQRNPVDDCFCQTS</sequence>
<gene>
    <name evidence="1" type="ORF">PPRIM_AZ9-3.1.T0250240</name>
</gene>
<organism evidence="1 2">
    <name type="scientific">Paramecium primaurelia</name>
    <dbReference type="NCBI Taxonomy" id="5886"/>
    <lineage>
        <taxon>Eukaryota</taxon>
        <taxon>Sar</taxon>
        <taxon>Alveolata</taxon>
        <taxon>Ciliophora</taxon>
        <taxon>Intramacronucleata</taxon>
        <taxon>Oligohymenophorea</taxon>
        <taxon>Peniculida</taxon>
        <taxon>Parameciidae</taxon>
        <taxon>Paramecium</taxon>
    </lineage>
</organism>
<dbReference type="Proteomes" id="UP000688137">
    <property type="component" value="Unassembled WGS sequence"/>
</dbReference>
<name>A0A8S1KUP9_PARPR</name>
<evidence type="ECO:0000313" key="2">
    <source>
        <dbReference type="Proteomes" id="UP000688137"/>
    </source>
</evidence>
<reference evidence="1" key="1">
    <citation type="submission" date="2021-01" db="EMBL/GenBank/DDBJ databases">
        <authorList>
            <consortium name="Genoscope - CEA"/>
            <person name="William W."/>
        </authorList>
    </citation>
    <scope>NUCLEOTIDE SEQUENCE</scope>
</reference>
<protein>
    <submittedName>
        <fullName evidence="1">Uncharacterized protein</fullName>
    </submittedName>
</protein>
<keyword evidence="2" id="KW-1185">Reference proteome</keyword>
<proteinExistence type="predicted"/>
<accession>A0A8S1KUP9</accession>
<dbReference type="AlphaFoldDB" id="A0A8S1KUP9"/>
<dbReference type="EMBL" id="CAJJDM010000023">
    <property type="protein sequence ID" value="CAD8057062.1"/>
    <property type="molecule type" value="Genomic_DNA"/>
</dbReference>
<comment type="caution">
    <text evidence="1">The sequence shown here is derived from an EMBL/GenBank/DDBJ whole genome shotgun (WGS) entry which is preliminary data.</text>
</comment>
<evidence type="ECO:0000313" key="1">
    <source>
        <dbReference type="EMBL" id="CAD8057062.1"/>
    </source>
</evidence>
<dbReference type="OMA" id="KICFRDE"/>